<name>A0A5C6G3I3_METRR</name>
<dbReference type="Proteomes" id="UP000317257">
    <property type="component" value="Unassembled WGS sequence"/>
</dbReference>
<evidence type="ECO:0000256" key="1">
    <source>
        <dbReference type="SAM" id="SignalP"/>
    </source>
</evidence>
<evidence type="ECO:0000313" key="3">
    <source>
        <dbReference type="Proteomes" id="UP000317257"/>
    </source>
</evidence>
<organism evidence="2 3">
    <name type="scientific">Metarhizium rileyi (strain RCEF 4871)</name>
    <name type="common">Nomuraea rileyi</name>
    <dbReference type="NCBI Taxonomy" id="1649241"/>
    <lineage>
        <taxon>Eukaryota</taxon>
        <taxon>Fungi</taxon>
        <taxon>Dikarya</taxon>
        <taxon>Ascomycota</taxon>
        <taxon>Pezizomycotina</taxon>
        <taxon>Sordariomycetes</taxon>
        <taxon>Hypocreomycetidae</taxon>
        <taxon>Hypocreales</taxon>
        <taxon>Clavicipitaceae</taxon>
        <taxon>Metarhizium</taxon>
    </lineage>
</organism>
<protein>
    <submittedName>
        <fullName evidence="2">Uncharacterized protein</fullName>
    </submittedName>
</protein>
<dbReference type="AlphaFoldDB" id="A0A5C6G3I3"/>
<sequence>MKFNTILASLSAVGYASACLHTYISIARGLEIIVYMSTYDNGVTTCEGHREGEGKGLNHGDIHCKDGYSLHYDLQADGALATYGTPHGTYTYTVKDQKQCTYSNCCGGNIPCTCATCEYKSSNFGC</sequence>
<keyword evidence="1" id="KW-0732">Signal</keyword>
<feature type="chain" id="PRO_5023043885" evidence="1">
    <location>
        <begin position="19"/>
        <end position="126"/>
    </location>
</feature>
<evidence type="ECO:0000313" key="2">
    <source>
        <dbReference type="EMBL" id="TWU72054.1"/>
    </source>
</evidence>
<comment type="caution">
    <text evidence="2">The sequence shown here is derived from an EMBL/GenBank/DDBJ whole genome shotgun (WGS) entry which is preliminary data.</text>
</comment>
<feature type="signal peptide" evidence="1">
    <location>
        <begin position="1"/>
        <end position="18"/>
    </location>
</feature>
<proteinExistence type="predicted"/>
<gene>
    <name evidence="2" type="ORF">ED733_002774</name>
</gene>
<dbReference type="EMBL" id="SBHS01000033">
    <property type="protein sequence ID" value="TWU72054.1"/>
    <property type="molecule type" value="Genomic_DNA"/>
</dbReference>
<accession>A0A5C6G3I3</accession>
<reference evidence="3" key="1">
    <citation type="submission" date="2018-12" db="EMBL/GenBank/DDBJ databases">
        <title>The complete genome of Metarhizium rileyi, a key fungal pathogen of Lepidoptera.</title>
        <authorList>
            <person name="Binneck E."/>
            <person name="Lastra C.C.L."/>
            <person name="Sosa-Gomez D.R."/>
        </authorList>
    </citation>
    <scope>NUCLEOTIDE SEQUENCE [LARGE SCALE GENOMIC DNA]</scope>
    <source>
        <strain evidence="3">Cep018-CH2</strain>
    </source>
</reference>